<keyword evidence="2" id="KW-0805">Transcription regulation</keyword>
<dbReference type="SMART" id="SM00354">
    <property type="entry name" value="HTH_LACI"/>
    <property type="match status" value="1"/>
</dbReference>
<protein>
    <submittedName>
        <fullName evidence="6">LacI family DNA-binding transcriptional regulator</fullName>
    </submittedName>
</protein>
<dbReference type="Gene3D" id="1.10.260.40">
    <property type="entry name" value="lambda repressor-like DNA-binding domains"/>
    <property type="match status" value="1"/>
</dbReference>
<dbReference type="GO" id="GO:0003677">
    <property type="term" value="F:DNA binding"/>
    <property type="evidence" value="ECO:0007669"/>
    <property type="project" value="UniProtKB-KW"/>
</dbReference>
<evidence type="ECO:0000256" key="4">
    <source>
        <dbReference type="ARBA" id="ARBA00023163"/>
    </source>
</evidence>
<evidence type="ECO:0000256" key="3">
    <source>
        <dbReference type="ARBA" id="ARBA00023125"/>
    </source>
</evidence>
<keyword evidence="7" id="KW-1185">Reference proteome</keyword>
<dbReference type="InterPro" id="IPR000843">
    <property type="entry name" value="HTH_LacI"/>
</dbReference>
<keyword evidence="1" id="KW-0678">Repressor</keyword>
<keyword evidence="4" id="KW-0804">Transcription</keyword>
<dbReference type="SUPFAM" id="SSF47413">
    <property type="entry name" value="lambda repressor-like DNA-binding domains"/>
    <property type="match status" value="1"/>
</dbReference>
<dbReference type="InterPro" id="IPR028082">
    <property type="entry name" value="Peripla_BP_I"/>
</dbReference>
<dbReference type="Pfam" id="PF13377">
    <property type="entry name" value="Peripla_BP_3"/>
    <property type="match status" value="1"/>
</dbReference>
<name>A0ABU3SZR1_9ALTE</name>
<evidence type="ECO:0000259" key="5">
    <source>
        <dbReference type="PROSITE" id="PS50932"/>
    </source>
</evidence>
<organism evidence="6 7">
    <name type="scientific">Paraglaciecola aquimarina</name>
    <dbReference type="NCBI Taxonomy" id="1235557"/>
    <lineage>
        <taxon>Bacteria</taxon>
        <taxon>Pseudomonadati</taxon>
        <taxon>Pseudomonadota</taxon>
        <taxon>Gammaproteobacteria</taxon>
        <taxon>Alteromonadales</taxon>
        <taxon>Alteromonadaceae</taxon>
        <taxon>Paraglaciecola</taxon>
    </lineage>
</organism>
<comment type="caution">
    <text evidence="6">The sequence shown here is derived from an EMBL/GenBank/DDBJ whole genome shotgun (WGS) entry which is preliminary data.</text>
</comment>
<dbReference type="Pfam" id="PF00356">
    <property type="entry name" value="LacI"/>
    <property type="match status" value="1"/>
</dbReference>
<dbReference type="InterPro" id="IPR010982">
    <property type="entry name" value="Lambda_DNA-bd_dom_sf"/>
</dbReference>
<accession>A0ABU3SZR1</accession>
<dbReference type="InterPro" id="IPR046335">
    <property type="entry name" value="LacI/GalR-like_sensor"/>
</dbReference>
<evidence type="ECO:0000313" key="6">
    <source>
        <dbReference type="EMBL" id="MDU0355501.1"/>
    </source>
</evidence>
<reference evidence="6 7" key="1">
    <citation type="submission" date="2023-10" db="EMBL/GenBank/DDBJ databases">
        <title>Glaciecola aquimarina strain GGW-M5 nov., isolated from a coastal seawater.</title>
        <authorList>
            <person name="Bayburt H."/>
            <person name="Kim J.M."/>
            <person name="Choi B.J."/>
            <person name="Jeon C.O."/>
        </authorList>
    </citation>
    <scope>NUCLEOTIDE SEQUENCE [LARGE SCALE GENOMIC DNA]</scope>
    <source>
        <strain evidence="6 7">KCTC 32108</strain>
    </source>
</reference>
<proteinExistence type="predicted"/>
<dbReference type="SUPFAM" id="SSF53822">
    <property type="entry name" value="Periplasmic binding protein-like I"/>
    <property type="match status" value="1"/>
</dbReference>
<feature type="domain" description="HTH lacI-type" evidence="5">
    <location>
        <begin position="4"/>
        <end position="58"/>
    </location>
</feature>
<evidence type="ECO:0000256" key="2">
    <source>
        <dbReference type="ARBA" id="ARBA00023015"/>
    </source>
</evidence>
<keyword evidence="3 6" id="KW-0238">DNA-binding</keyword>
<dbReference type="Gene3D" id="3.40.50.2300">
    <property type="match status" value="2"/>
</dbReference>
<sequence length="340" mass="37136">MATLGIKDIAALAKVSPATVSRVFSSPDLVSEKTLHKVKKVVDELGYRPNRMGANLRTRKSGNIVAIIPDITKPVNAGIIRAIEKGAQNAGYSILLGDTQGVEKMERHYADMVTHGQADGILLFGSRLPFKVNCDQPLRQQLPPLVNGNEGIDSDEIVKVAVDNVAAAKAAVNYLVSMGHRRIAAITGPKNIPSSNKRVRGYYEALEDAGIERDDRLLVVGRYDVKSGVDCAEKLLQINERPTAVFCFNDDMAIGAMQHFQQQGLKIPDDISVMGFDDINYAEYVSPSLSTVHQPLQEIGEACINLLLKQLRGEEVPAGSRYLPYTLMIRNSTGVVPKQK</sequence>
<dbReference type="Proteomes" id="UP001247805">
    <property type="component" value="Unassembled WGS sequence"/>
</dbReference>
<dbReference type="CDD" id="cd01392">
    <property type="entry name" value="HTH_LacI"/>
    <property type="match status" value="1"/>
</dbReference>
<dbReference type="EMBL" id="JAWDIO010000002">
    <property type="protein sequence ID" value="MDU0355501.1"/>
    <property type="molecule type" value="Genomic_DNA"/>
</dbReference>
<evidence type="ECO:0000256" key="1">
    <source>
        <dbReference type="ARBA" id="ARBA00022491"/>
    </source>
</evidence>
<dbReference type="RefSeq" id="WP_316027037.1">
    <property type="nucleotide sequence ID" value="NZ_JAWDIO010000002.1"/>
</dbReference>
<evidence type="ECO:0000313" key="7">
    <source>
        <dbReference type="Proteomes" id="UP001247805"/>
    </source>
</evidence>
<dbReference type="PROSITE" id="PS50932">
    <property type="entry name" value="HTH_LACI_2"/>
    <property type="match status" value="1"/>
</dbReference>
<gene>
    <name evidence="6" type="ORF">RS130_17795</name>
</gene>
<dbReference type="PANTHER" id="PTHR30146:SF151">
    <property type="entry name" value="HTH-TYPE TRANSCRIPTIONAL REPRESSOR CYTR"/>
    <property type="match status" value="1"/>
</dbReference>
<dbReference type="PANTHER" id="PTHR30146">
    <property type="entry name" value="LACI-RELATED TRANSCRIPTIONAL REPRESSOR"/>
    <property type="match status" value="1"/>
</dbReference>